<organism evidence="1 2">
    <name type="scientific">Mycena citricolor</name>
    <dbReference type="NCBI Taxonomy" id="2018698"/>
    <lineage>
        <taxon>Eukaryota</taxon>
        <taxon>Fungi</taxon>
        <taxon>Dikarya</taxon>
        <taxon>Basidiomycota</taxon>
        <taxon>Agaricomycotina</taxon>
        <taxon>Agaricomycetes</taxon>
        <taxon>Agaricomycetidae</taxon>
        <taxon>Agaricales</taxon>
        <taxon>Marasmiineae</taxon>
        <taxon>Mycenaceae</taxon>
        <taxon>Mycena</taxon>
    </lineage>
</organism>
<proteinExistence type="predicted"/>
<keyword evidence="2" id="KW-1185">Reference proteome</keyword>
<dbReference type="Proteomes" id="UP001295794">
    <property type="component" value="Unassembled WGS sequence"/>
</dbReference>
<evidence type="ECO:0000313" key="1">
    <source>
        <dbReference type="EMBL" id="CAK5264125.1"/>
    </source>
</evidence>
<protein>
    <recommendedName>
        <fullName evidence="3">Chromo domain-containing protein</fullName>
    </recommendedName>
</protein>
<evidence type="ECO:0000313" key="2">
    <source>
        <dbReference type="Proteomes" id="UP001295794"/>
    </source>
</evidence>
<dbReference type="EMBL" id="CAVNYO010000048">
    <property type="protein sequence ID" value="CAK5264125.1"/>
    <property type="molecule type" value="Genomic_DNA"/>
</dbReference>
<comment type="caution">
    <text evidence="1">The sequence shown here is derived from an EMBL/GenBank/DDBJ whole genome shotgun (WGS) entry which is preliminary data.</text>
</comment>
<name>A0AAD2GWZ9_9AGAR</name>
<accession>A0AAD2GWZ9</accession>
<gene>
    <name evidence="1" type="ORF">MYCIT1_LOCUS4046</name>
</gene>
<sequence>MSQNEDGTWDVKAVAAMRFQGNQLYFFLLWSNSDEGWVHIDDLTSYLSPLAFWNSIITPKDWDPKNPKEGQTVWHSAFSNNAFPLGPIPEHLLKVYKDNKQYQFMARSSIGQNPDGLWDVKEIIAMKIKAEQVYFYVHWANDDKTWIHVDDFKSYLPPLAFWYGMVEPLEWSFYLAPLAFWNEMIELSIY</sequence>
<dbReference type="AlphaFoldDB" id="A0AAD2GWZ9"/>
<reference evidence="1" key="1">
    <citation type="submission" date="2023-11" db="EMBL/GenBank/DDBJ databases">
        <authorList>
            <person name="De Vega J J."/>
            <person name="De Vega J J."/>
        </authorList>
    </citation>
    <scope>NUCLEOTIDE SEQUENCE</scope>
</reference>
<dbReference type="InterPro" id="IPR016197">
    <property type="entry name" value="Chromo-like_dom_sf"/>
</dbReference>
<evidence type="ECO:0008006" key="3">
    <source>
        <dbReference type="Google" id="ProtNLM"/>
    </source>
</evidence>
<dbReference type="SUPFAM" id="SSF54160">
    <property type="entry name" value="Chromo domain-like"/>
    <property type="match status" value="1"/>
</dbReference>